<evidence type="ECO:0000256" key="1">
    <source>
        <dbReference type="SAM" id="MobiDB-lite"/>
    </source>
</evidence>
<comment type="caution">
    <text evidence="2">The sequence shown here is derived from an EMBL/GenBank/DDBJ whole genome shotgun (WGS) entry which is preliminary data.</text>
</comment>
<feature type="compositionally biased region" description="Polar residues" evidence="1">
    <location>
        <begin position="293"/>
        <end position="304"/>
    </location>
</feature>
<keyword evidence="3" id="KW-1185">Reference proteome</keyword>
<name>A0AA39LTQ7_9BILA</name>
<organism evidence="2 3">
    <name type="scientific">Steinernema hermaphroditum</name>
    <dbReference type="NCBI Taxonomy" id="289476"/>
    <lineage>
        <taxon>Eukaryota</taxon>
        <taxon>Metazoa</taxon>
        <taxon>Ecdysozoa</taxon>
        <taxon>Nematoda</taxon>
        <taxon>Chromadorea</taxon>
        <taxon>Rhabditida</taxon>
        <taxon>Tylenchina</taxon>
        <taxon>Panagrolaimomorpha</taxon>
        <taxon>Strongyloidoidea</taxon>
        <taxon>Steinernematidae</taxon>
        <taxon>Steinernema</taxon>
    </lineage>
</organism>
<dbReference type="Proteomes" id="UP001175271">
    <property type="component" value="Unassembled WGS sequence"/>
</dbReference>
<feature type="compositionally biased region" description="Basic and acidic residues" evidence="1">
    <location>
        <begin position="106"/>
        <end position="122"/>
    </location>
</feature>
<protein>
    <submittedName>
        <fullName evidence="2">Uncharacterized protein</fullName>
    </submittedName>
</protein>
<proteinExistence type="predicted"/>
<feature type="compositionally biased region" description="Basic residues" evidence="1">
    <location>
        <begin position="1"/>
        <end position="10"/>
    </location>
</feature>
<feature type="region of interest" description="Disordered" evidence="1">
    <location>
        <begin position="293"/>
        <end position="321"/>
    </location>
</feature>
<feature type="compositionally biased region" description="Basic and acidic residues" evidence="1">
    <location>
        <begin position="305"/>
        <end position="315"/>
    </location>
</feature>
<feature type="compositionally biased region" description="Polar residues" evidence="1">
    <location>
        <begin position="145"/>
        <end position="157"/>
    </location>
</feature>
<feature type="compositionally biased region" description="Low complexity" evidence="1">
    <location>
        <begin position="61"/>
        <end position="71"/>
    </location>
</feature>
<accession>A0AA39LTQ7</accession>
<sequence length="377" mass="42215">MNSAKSHVHANQRNSLTVGYGCDRRPTSTAGPAQPEKKARWPLATPANNALLKKRLERETPLTTTTGTENEMNASTQASPIQSAQTQRRDITLSEFHSSGFQPSPEDGKAAEFKRRAAEMRKKPPPPTIPQVRCRGRPRKDNRVPYQQSRCQTPRSNKWTRVAKCPTMEARQLKYGAQEQFSMAPSLDALDVQLGYTEERTKNKLRLVKPSIRESVSVSLPISSTACASFRCKESVSISEEFDVHGSRPHQHQIVSAVVRPFLRVRATFKMPGKVTQDPNSDEENFGLLVGTRSRSPSVSSLNKLQRDQQTEENRRRKGALQSSLLKKAQKRCLLRSGAFPSCPPEYAKRNRSAGAFVWEYGRTLCKQCAFGVCACR</sequence>
<gene>
    <name evidence="2" type="ORF">QR680_004767</name>
</gene>
<feature type="region of interest" description="Disordered" evidence="1">
    <location>
        <begin position="1"/>
        <end position="157"/>
    </location>
</feature>
<evidence type="ECO:0000313" key="2">
    <source>
        <dbReference type="EMBL" id="KAK0409801.1"/>
    </source>
</evidence>
<feature type="compositionally biased region" description="Polar residues" evidence="1">
    <location>
        <begin position="72"/>
        <end position="86"/>
    </location>
</feature>
<reference evidence="2" key="1">
    <citation type="submission" date="2023-06" db="EMBL/GenBank/DDBJ databases">
        <title>Genomic analysis of the entomopathogenic nematode Steinernema hermaphroditum.</title>
        <authorList>
            <person name="Schwarz E.M."/>
            <person name="Heppert J.K."/>
            <person name="Baniya A."/>
            <person name="Schwartz H.T."/>
            <person name="Tan C.-H."/>
            <person name="Antoshechkin I."/>
            <person name="Sternberg P.W."/>
            <person name="Goodrich-Blair H."/>
            <person name="Dillman A.R."/>
        </authorList>
    </citation>
    <scope>NUCLEOTIDE SEQUENCE</scope>
    <source>
        <strain evidence="2">PS9179</strain>
        <tissue evidence="2">Whole animal</tissue>
    </source>
</reference>
<evidence type="ECO:0000313" key="3">
    <source>
        <dbReference type="Proteomes" id="UP001175271"/>
    </source>
</evidence>
<dbReference type="AlphaFoldDB" id="A0AA39LTQ7"/>
<dbReference type="EMBL" id="JAUCMV010000003">
    <property type="protein sequence ID" value="KAK0409801.1"/>
    <property type="molecule type" value="Genomic_DNA"/>
</dbReference>